<proteinExistence type="predicted"/>
<evidence type="ECO:0000259" key="1">
    <source>
        <dbReference type="Pfam" id="PF00535"/>
    </source>
</evidence>
<protein>
    <submittedName>
        <fullName evidence="2">Glycosyltransferase</fullName>
        <ecNumber evidence="2">2.4.-.-</ecNumber>
    </submittedName>
</protein>
<dbReference type="SUPFAM" id="SSF48452">
    <property type="entry name" value="TPR-like"/>
    <property type="match status" value="1"/>
</dbReference>
<reference evidence="2 3" key="1">
    <citation type="submission" date="2024-09" db="EMBL/GenBank/DDBJ databases">
        <title>Paenibacillus zeirhizospherea sp. nov., isolated from surface of the maize (Zea mays) roots in a horticulture field, Hungary.</title>
        <authorList>
            <person name="Marton D."/>
            <person name="Farkas M."/>
            <person name="Bedics A."/>
            <person name="Toth E."/>
            <person name="Tancsics A."/>
            <person name="Boka K."/>
            <person name="Marati G."/>
            <person name="Kriszt B."/>
            <person name="Cserhati M."/>
        </authorList>
    </citation>
    <scope>NUCLEOTIDE SEQUENCE [LARGE SCALE GENOMIC DNA]</scope>
    <source>
        <strain evidence="2 3">JCM 18446</strain>
    </source>
</reference>
<dbReference type="InterPro" id="IPR029044">
    <property type="entry name" value="Nucleotide-diphossugar_trans"/>
</dbReference>
<dbReference type="SUPFAM" id="SSF53335">
    <property type="entry name" value="S-adenosyl-L-methionine-dependent methyltransferases"/>
    <property type="match status" value="1"/>
</dbReference>
<organism evidence="2 3">
    <name type="scientific">Paenibacillus medicaginis</name>
    <dbReference type="NCBI Taxonomy" id="1470560"/>
    <lineage>
        <taxon>Bacteria</taxon>
        <taxon>Bacillati</taxon>
        <taxon>Bacillota</taxon>
        <taxon>Bacilli</taxon>
        <taxon>Bacillales</taxon>
        <taxon>Paenibacillaceae</taxon>
        <taxon>Paenibacillus</taxon>
    </lineage>
</organism>
<dbReference type="EMBL" id="JBHIRY010000004">
    <property type="protein sequence ID" value="MFB5759858.1"/>
    <property type="molecule type" value="Genomic_DNA"/>
</dbReference>
<keyword evidence="3" id="KW-1185">Reference proteome</keyword>
<dbReference type="Gene3D" id="1.25.40.10">
    <property type="entry name" value="Tetratricopeptide repeat domain"/>
    <property type="match status" value="1"/>
</dbReference>
<evidence type="ECO:0000313" key="3">
    <source>
        <dbReference type="Proteomes" id="UP001580430"/>
    </source>
</evidence>
<dbReference type="InterPro" id="IPR050834">
    <property type="entry name" value="Glycosyltransf_2"/>
</dbReference>
<dbReference type="Gene3D" id="3.90.550.10">
    <property type="entry name" value="Spore Coat Polysaccharide Biosynthesis Protein SpsA, Chain A"/>
    <property type="match status" value="1"/>
</dbReference>
<dbReference type="Pfam" id="PF00535">
    <property type="entry name" value="Glycos_transf_2"/>
    <property type="match status" value="1"/>
</dbReference>
<dbReference type="RefSeq" id="WP_375519051.1">
    <property type="nucleotide sequence ID" value="NZ_JBHIRY010000004.1"/>
</dbReference>
<comment type="caution">
    <text evidence="2">The sequence shown here is derived from an EMBL/GenBank/DDBJ whole genome shotgun (WGS) entry which is preliminary data.</text>
</comment>
<dbReference type="EC" id="2.4.-.-" evidence="2"/>
<evidence type="ECO:0000313" key="2">
    <source>
        <dbReference type="EMBL" id="MFB5759858.1"/>
    </source>
</evidence>
<keyword evidence="2" id="KW-0328">Glycosyltransferase</keyword>
<keyword evidence="2" id="KW-0808">Transferase</keyword>
<sequence length="692" mass="78800">MQKTSIVISASPDDLEYLAASIDNIRKFTERGTYELIVVEHGGSWKVREWLADQTDVLTLFHEGLLTQGQAWNKGVEVASGDNILFLHSDTLVTEYWLDYMMQSLYQDQDIAGVGPVTNNAEGDQAVEVSYTSMEGMLQQGRICNRNFGLKQKLAISDFCMFFKKAVVSEIGPFHEELGGEELAADYCLRIAQAKYRLMVCTNVFVHHYGLKMASNRTSKRLFKTLWGFGQLEVKPQSSLNNLLPIDIPEVFRILVVGSGCGATLLSLKQQFPEAEVYGIEANTKARLISQNLLGHKDSVINSFERAEFKEEFFDYILLSTTQNLVEALIQSRTLLKSDGKLIADLPNVYHYSTVVSLVKGKELDERNLAAWSIEEFTAVLEKINFEVASIQTVKENLQQEEQVFINGLRRLVPNELPEHFDVSRFLIIAKKETSPAVLHESFNRLFQNPSEELAEEILKSSASQILKAVKSYNGPVVPLLNYLAISHFERNQMAQVFPLLSKAHELNPDDPTTLLNLGTVYYGAGDDEKALYWLERIPEKSEQIESWMYQIQETINLKSDTLKWLKFLLLRTEHGVKRDESMAELFQLIQKEEISFQTISNVIRAEIGDKLSTVNLFVNYLYENGHFTCVLAMLEIALEYQDDQDETLFILANLSYKLNDCNSSLKYLNRIKMESEKVSNLRMNITTLQLD</sequence>
<dbReference type="Proteomes" id="UP001580430">
    <property type="component" value="Unassembled WGS sequence"/>
</dbReference>
<dbReference type="InterPro" id="IPR011990">
    <property type="entry name" value="TPR-like_helical_dom_sf"/>
</dbReference>
<dbReference type="Gene3D" id="3.40.50.150">
    <property type="entry name" value="Vaccinia Virus protein VP39"/>
    <property type="match status" value="1"/>
</dbReference>
<dbReference type="GO" id="GO:0016757">
    <property type="term" value="F:glycosyltransferase activity"/>
    <property type="evidence" value="ECO:0007669"/>
    <property type="project" value="UniProtKB-KW"/>
</dbReference>
<dbReference type="SUPFAM" id="SSF53448">
    <property type="entry name" value="Nucleotide-diphospho-sugar transferases"/>
    <property type="match status" value="1"/>
</dbReference>
<dbReference type="Pfam" id="PF14559">
    <property type="entry name" value="TPR_19"/>
    <property type="match status" value="1"/>
</dbReference>
<name>A0ABV5BX49_9BACL</name>
<dbReference type="PANTHER" id="PTHR43685:SF2">
    <property type="entry name" value="GLYCOSYLTRANSFERASE 2-LIKE DOMAIN-CONTAINING PROTEIN"/>
    <property type="match status" value="1"/>
</dbReference>
<dbReference type="InterPro" id="IPR029063">
    <property type="entry name" value="SAM-dependent_MTases_sf"/>
</dbReference>
<dbReference type="PANTHER" id="PTHR43685">
    <property type="entry name" value="GLYCOSYLTRANSFERASE"/>
    <property type="match status" value="1"/>
</dbReference>
<feature type="domain" description="Glycosyltransferase 2-like" evidence="1">
    <location>
        <begin position="15"/>
        <end position="167"/>
    </location>
</feature>
<dbReference type="InterPro" id="IPR001173">
    <property type="entry name" value="Glyco_trans_2-like"/>
</dbReference>
<dbReference type="CDD" id="cd02440">
    <property type="entry name" value="AdoMet_MTases"/>
    <property type="match status" value="1"/>
</dbReference>
<gene>
    <name evidence="2" type="ORF">ACE5LO_05575</name>
</gene>
<accession>A0ABV5BX49</accession>